<keyword evidence="6 10" id="KW-0546">Nucleotide metabolism</keyword>
<comment type="caution">
    <text evidence="10">Lacks conserved residue(s) required for the propagation of feature annotation.</text>
</comment>
<comment type="function">
    <text evidence="10">Phosphatase that hydrolyzes non-canonical purine nucleotides such as XTP and ITP to their respective diphosphate derivatives. Probably excludes non-canonical purines from DNA/RNA precursor pool, thus preventing their incorporation into DNA/RNA and avoiding chromosomal lesions.</text>
</comment>
<evidence type="ECO:0000256" key="9">
    <source>
        <dbReference type="ARBA" id="ARBA00048781"/>
    </source>
</evidence>
<comment type="similarity">
    <text evidence="10">Belongs to the YjjX NTPase family.</text>
</comment>
<dbReference type="PANTHER" id="PTHR34699">
    <property type="match status" value="1"/>
</dbReference>
<evidence type="ECO:0000256" key="4">
    <source>
        <dbReference type="ARBA" id="ARBA00022801"/>
    </source>
</evidence>
<keyword evidence="4 10" id="KW-0378">Hydrolase</keyword>
<protein>
    <recommendedName>
        <fullName evidence="10">Probable inosine/xanthosine triphosphatase</fullName>
        <shortName evidence="10">ITPase/XTPase</shortName>
        <ecNumber evidence="10">3.6.1.73</ecNumber>
    </recommendedName>
    <alternativeName>
        <fullName evidence="10">Non-canonical purine NTP phosphatase</fullName>
    </alternativeName>
    <alternativeName>
        <fullName evidence="10">Non-standard purine NTP phosphatase</fullName>
    </alternativeName>
    <alternativeName>
        <fullName evidence="10">Nucleoside-triphosphate phosphatase</fullName>
        <shortName evidence="10">NTPase</shortName>
    </alternativeName>
</protein>
<accession>A0ABW5B8X7</accession>
<evidence type="ECO:0000256" key="3">
    <source>
        <dbReference type="ARBA" id="ARBA00022741"/>
    </source>
</evidence>
<dbReference type="EMBL" id="JBHUIV010000014">
    <property type="protein sequence ID" value="MFD2201689.1"/>
    <property type="molecule type" value="Genomic_DNA"/>
</dbReference>
<evidence type="ECO:0000259" key="11">
    <source>
        <dbReference type="Pfam" id="PF01931"/>
    </source>
</evidence>
<evidence type="ECO:0000256" key="5">
    <source>
        <dbReference type="ARBA" id="ARBA00022842"/>
    </source>
</evidence>
<dbReference type="HAMAP" id="MF_00648">
    <property type="entry name" value="Non_canon_purine_NTPase_YjjX"/>
    <property type="match status" value="1"/>
</dbReference>
<feature type="domain" description="Non-canonical purine NTP phosphatase/PRRC1" evidence="11">
    <location>
        <begin position="21"/>
        <end position="184"/>
    </location>
</feature>
<keyword evidence="7 10" id="KW-0464">Manganese</keyword>
<dbReference type="InterPro" id="IPR026533">
    <property type="entry name" value="NTPase/PRRC1"/>
</dbReference>
<feature type="binding site" evidence="10">
    <location>
        <begin position="81"/>
        <end position="82"/>
    </location>
    <ligand>
        <name>substrate</name>
    </ligand>
</feature>
<proteinExistence type="inferred from homology"/>
<dbReference type="RefSeq" id="WP_380801614.1">
    <property type="nucleotide sequence ID" value="NZ_JBHUIV010000014.1"/>
</dbReference>
<dbReference type="NCBIfam" id="NF003459">
    <property type="entry name" value="PRK05074.1"/>
    <property type="match status" value="1"/>
</dbReference>
<sequence>MNFPKRRNIQEELRQKLIIVGSKNPVKIASTDAAFHQAFTGAFLVEGLNVGSGVSDQPFGDEETLKGAMNRAKNSKAVFPEADFWVGIEGGVERVSGEMQAFAWVVVLDKEDKIGKSKTSTFFLPKAILDLVDTGMELGEADDIVFERSNSKQGNGAVGILTNGAIDRKEYYQQAVVLALIPFIKEDLF</sequence>
<dbReference type="PANTHER" id="PTHR34699:SF2">
    <property type="entry name" value="NON-CANONICAL PURINE NTP PHOSPHATASE_PRRC1 DOMAIN-CONTAINING PROTEIN"/>
    <property type="match status" value="1"/>
</dbReference>
<dbReference type="InterPro" id="IPR002786">
    <property type="entry name" value="Non_canon_purine_NTPase"/>
</dbReference>
<comment type="cofactor">
    <cofactor evidence="10">
        <name>Mg(2+)</name>
        <dbReference type="ChEBI" id="CHEBI:18420"/>
    </cofactor>
    <cofactor evidence="10">
        <name>Mn(2+)</name>
        <dbReference type="ChEBI" id="CHEBI:29035"/>
    </cofactor>
    <text evidence="10">Binds 1 divalent metal cation per subunit; can use either Mg(2+) or Mn(2+).</text>
</comment>
<evidence type="ECO:0000256" key="2">
    <source>
        <dbReference type="ARBA" id="ARBA00022723"/>
    </source>
</evidence>
<dbReference type="Proteomes" id="UP001597414">
    <property type="component" value="Unassembled WGS sequence"/>
</dbReference>
<evidence type="ECO:0000313" key="13">
    <source>
        <dbReference type="Proteomes" id="UP001597414"/>
    </source>
</evidence>
<evidence type="ECO:0000256" key="1">
    <source>
        <dbReference type="ARBA" id="ARBA00001936"/>
    </source>
</evidence>
<comment type="caution">
    <text evidence="12">The sequence shown here is derived from an EMBL/GenBank/DDBJ whole genome shotgun (WGS) entry which is preliminary data.</text>
</comment>
<comment type="catalytic activity">
    <reaction evidence="9 10">
        <text>XTP + H2O = XDP + phosphate + H(+)</text>
        <dbReference type="Rhea" id="RHEA:28406"/>
        <dbReference type="ChEBI" id="CHEBI:15377"/>
        <dbReference type="ChEBI" id="CHEBI:15378"/>
        <dbReference type="ChEBI" id="CHEBI:43474"/>
        <dbReference type="ChEBI" id="CHEBI:59884"/>
        <dbReference type="ChEBI" id="CHEBI:61314"/>
        <dbReference type="EC" id="3.6.1.73"/>
    </reaction>
</comment>
<dbReference type="InterPro" id="IPR029001">
    <property type="entry name" value="ITPase-like_fam"/>
</dbReference>
<dbReference type="SUPFAM" id="SSF52972">
    <property type="entry name" value="ITPase-like"/>
    <property type="match status" value="1"/>
</dbReference>
<evidence type="ECO:0000313" key="12">
    <source>
        <dbReference type="EMBL" id="MFD2201689.1"/>
    </source>
</evidence>
<organism evidence="12 13">
    <name type="scientific">Shivajiella indica</name>
    <dbReference type="NCBI Taxonomy" id="872115"/>
    <lineage>
        <taxon>Bacteria</taxon>
        <taxon>Pseudomonadati</taxon>
        <taxon>Bacteroidota</taxon>
        <taxon>Cytophagia</taxon>
        <taxon>Cytophagales</taxon>
        <taxon>Cyclobacteriaceae</taxon>
        <taxon>Shivajiella</taxon>
    </lineage>
</organism>
<dbReference type="NCBIfam" id="TIGR00258">
    <property type="entry name" value="inosine/xanthosine triphosphatase"/>
    <property type="match status" value="1"/>
</dbReference>
<reference evidence="13" key="1">
    <citation type="journal article" date="2019" name="Int. J. Syst. Evol. Microbiol.">
        <title>The Global Catalogue of Microorganisms (GCM) 10K type strain sequencing project: providing services to taxonomists for standard genome sequencing and annotation.</title>
        <authorList>
            <consortium name="The Broad Institute Genomics Platform"/>
            <consortium name="The Broad Institute Genome Sequencing Center for Infectious Disease"/>
            <person name="Wu L."/>
            <person name="Ma J."/>
        </authorList>
    </citation>
    <scope>NUCLEOTIDE SEQUENCE [LARGE SCALE GENOMIC DNA]</scope>
    <source>
        <strain evidence="13">KCTC 19812</strain>
    </source>
</reference>
<evidence type="ECO:0000256" key="10">
    <source>
        <dbReference type="HAMAP-Rule" id="MF_00648"/>
    </source>
</evidence>
<keyword evidence="13" id="KW-1185">Reference proteome</keyword>
<dbReference type="Gene3D" id="3.90.950.10">
    <property type="match status" value="1"/>
</dbReference>
<dbReference type="InterPro" id="IPR050299">
    <property type="entry name" value="YjjX_NTPase"/>
</dbReference>
<evidence type="ECO:0000256" key="7">
    <source>
        <dbReference type="ARBA" id="ARBA00023211"/>
    </source>
</evidence>
<keyword evidence="3 10" id="KW-0547">Nucleotide-binding</keyword>
<dbReference type="Pfam" id="PF01931">
    <property type="entry name" value="NTPase_I-T"/>
    <property type="match status" value="1"/>
</dbReference>
<comment type="cofactor">
    <cofactor evidence="1">
        <name>Mn(2+)</name>
        <dbReference type="ChEBI" id="CHEBI:29035"/>
    </cofactor>
</comment>
<comment type="subunit">
    <text evidence="10">Homodimer.</text>
</comment>
<evidence type="ECO:0000256" key="8">
    <source>
        <dbReference type="ARBA" id="ARBA00048174"/>
    </source>
</evidence>
<name>A0ABW5B8X7_9BACT</name>
<dbReference type="GO" id="GO:0016787">
    <property type="term" value="F:hydrolase activity"/>
    <property type="evidence" value="ECO:0007669"/>
    <property type="project" value="UniProtKB-KW"/>
</dbReference>
<comment type="catalytic activity">
    <reaction evidence="8 10">
        <text>ITP + H2O = IDP + phosphate + H(+)</text>
        <dbReference type="Rhea" id="RHEA:28330"/>
        <dbReference type="ChEBI" id="CHEBI:15377"/>
        <dbReference type="ChEBI" id="CHEBI:15378"/>
        <dbReference type="ChEBI" id="CHEBI:43474"/>
        <dbReference type="ChEBI" id="CHEBI:58280"/>
        <dbReference type="ChEBI" id="CHEBI:61402"/>
        <dbReference type="EC" id="3.6.1.73"/>
    </reaction>
</comment>
<dbReference type="EC" id="3.6.1.73" evidence="10"/>
<keyword evidence="5 10" id="KW-0460">Magnesium</keyword>
<feature type="binding site" evidence="10">
    <location>
        <position position="81"/>
    </location>
    <ligand>
        <name>Mg(2+)</name>
        <dbReference type="ChEBI" id="CHEBI:18420"/>
    </ligand>
</feature>
<evidence type="ECO:0000256" key="6">
    <source>
        <dbReference type="ARBA" id="ARBA00023080"/>
    </source>
</evidence>
<gene>
    <name evidence="12" type="primary">yjjX</name>
    <name evidence="12" type="ORF">ACFSKV_08935</name>
</gene>
<keyword evidence="2 10" id="KW-0479">Metal-binding</keyword>